<evidence type="ECO:0000256" key="1">
    <source>
        <dbReference type="SAM" id="Phobius"/>
    </source>
</evidence>
<protein>
    <submittedName>
        <fullName evidence="2">Uncharacterized protein</fullName>
    </submittedName>
</protein>
<evidence type="ECO:0000313" key="3">
    <source>
        <dbReference type="Proteomes" id="UP000694728"/>
    </source>
</evidence>
<keyword evidence="1" id="KW-1133">Transmembrane helix</keyword>
<feature type="transmembrane region" description="Helical" evidence="1">
    <location>
        <begin position="124"/>
        <end position="149"/>
    </location>
</feature>
<name>A0A8D1IM58_PIG</name>
<dbReference type="Proteomes" id="UP000694722">
    <property type="component" value="Unplaced"/>
</dbReference>
<sequence length="160" mass="18243">MTILTMLILPIQEHSISFNLFMSSSVSFTSALEFSEYRCCASLGRFIPRYFILFSVMINGIVSLISLSGLLLFVYRKATDTCLLICILKLPHSLMSSSSFLITYLEFSTYSIMSSTNSDSFISFPIWIPFISYLIALASYLIIASYYCYICNCSWQYNLL</sequence>
<dbReference type="Ensembl" id="ENSSSCT00015019821.1">
    <property type="protein sequence ID" value="ENSSSCP00015007784.1"/>
    <property type="gene ID" value="ENSSSCG00015014985.1"/>
</dbReference>
<dbReference type="Proteomes" id="UP000694720">
    <property type="component" value="Unplaced"/>
</dbReference>
<dbReference type="Proteomes" id="UP000694728">
    <property type="component" value="Unplaced"/>
</dbReference>
<organism evidence="2 3">
    <name type="scientific">Sus scrofa</name>
    <name type="common">Pig</name>
    <dbReference type="NCBI Taxonomy" id="9823"/>
    <lineage>
        <taxon>Eukaryota</taxon>
        <taxon>Metazoa</taxon>
        <taxon>Chordata</taxon>
        <taxon>Craniata</taxon>
        <taxon>Vertebrata</taxon>
        <taxon>Euteleostomi</taxon>
        <taxon>Mammalia</taxon>
        <taxon>Eutheria</taxon>
        <taxon>Laurasiatheria</taxon>
        <taxon>Artiodactyla</taxon>
        <taxon>Suina</taxon>
        <taxon>Suidae</taxon>
        <taxon>Sus</taxon>
    </lineage>
</organism>
<dbReference type="Proteomes" id="UP000694726">
    <property type="component" value="Unplaced"/>
</dbReference>
<keyword evidence="1" id="KW-0812">Transmembrane</keyword>
<evidence type="ECO:0000313" key="2">
    <source>
        <dbReference type="Ensembl" id="ENSSSCP00045035617.1"/>
    </source>
</evidence>
<feature type="transmembrane region" description="Helical" evidence="1">
    <location>
        <begin position="82"/>
        <end position="104"/>
    </location>
</feature>
<feature type="transmembrane region" description="Helical" evidence="1">
    <location>
        <begin position="51"/>
        <end position="75"/>
    </location>
</feature>
<dbReference type="Ensembl" id="ENSSSCT00040049939.1">
    <property type="protein sequence ID" value="ENSSSCP00040020731.1"/>
    <property type="gene ID" value="ENSSSCG00040037327.1"/>
</dbReference>
<dbReference type="Ensembl" id="ENSSSCT00045051228.1">
    <property type="protein sequence ID" value="ENSSSCP00045035617.1"/>
    <property type="gene ID" value="ENSSSCG00045030066.1"/>
</dbReference>
<accession>A0A8D1IM58</accession>
<dbReference type="Ensembl" id="ENSSSCT00035006859.1">
    <property type="protein sequence ID" value="ENSSSCP00035002371.1"/>
    <property type="gene ID" value="ENSSSCG00035005481.1"/>
</dbReference>
<reference evidence="2" key="1">
    <citation type="submission" date="2025-05" db="UniProtKB">
        <authorList>
            <consortium name="Ensembl"/>
        </authorList>
    </citation>
    <scope>IDENTIFICATION</scope>
</reference>
<dbReference type="AlphaFoldDB" id="A0A8D1IM58"/>
<keyword evidence="1" id="KW-0472">Membrane</keyword>
<proteinExistence type="predicted"/>